<feature type="transmembrane region" description="Helical" evidence="8">
    <location>
        <begin position="221"/>
        <end position="240"/>
    </location>
</feature>
<accession>A0A0C5V933</accession>
<evidence type="ECO:0000259" key="9">
    <source>
        <dbReference type="Pfam" id="PF00482"/>
    </source>
</evidence>
<dbReference type="PANTHER" id="PTHR30012:SF0">
    <property type="entry name" value="TYPE II SECRETION SYSTEM PROTEIN F-RELATED"/>
    <property type="match status" value="1"/>
</dbReference>
<evidence type="ECO:0000256" key="4">
    <source>
        <dbReference type="ARBA" id="ARBA00022519"/>
    </source>
</evidence>
<dbReference type="Proteomes" id="UP000032266">
    <property type="component" value="Chromosome"/>
</dbReference>
<evidence type="ECO:0000256" key="3">
    <source>
        <dbReference type="ARBA" id="ARBA00022475"/>
    </source>
</evidence>
<dbReference type="EMBL" id="CP007142">
    <property type="protein sequence ID" value="AJQ95875.1"/>
    <property type="molecule type" value="Genomic_DNA"/>
</dbReference>
<protein>
    <submittedName>
        <fullName evidence="10">Type II secretory pathway, component PulF</fullName>
    </submittedName>
</protein>
<keyword evidence="3" id="KW-1003">Cell membrane</keyword>
<dbReference type="Pfam" id="PF00482">
    <property type="entry name" value="T2SSF"/>
    <property type="match status" value="2"/>
</dbReference>
<dbReference type="GO" id="GO:0005886">
    <property type="term" value="C:plasma membrane"/>
    <property type="evidence" value="ECO:0007669"/>
    <property type="project" value="UniProtKB-SubCell"/>
</dbReference>
<dbReference type="InterPro" id="IPR018076">
    <property type="entry name" value="T2SS_GspF_dom"/>
</dbReference>
<dbReference type="AlphaFoldDB" id="A0A0C5V933"/>
<dbReference type="OrthoDB" id="9805682at2"/>
<sequence>MAAFDYIAIDEKGKRRKGVLEGDSPRQIRQMLRDKGWFPAEVELVKEKGGNASLGRKGPSVSSADLALLTRQLATLVGSGMPLEECLKAVAEQSESAKIRSMMMAVRGKVLEGHTLAQAFGEYPRAFPHLYRATVDAGEQSGHLEAVMDKLADYVEGQDATKKSIQMAAVYPTILVVIAFSIVVYLLNTVVPKILDVFISSNQELPKPTQILLSVSDFVRAYWLGMVVLVILLIFFNIWWGRTPGRKKIKDRFKLKLPLIGKMIKGFSTARFASTLATLGSSGVPLVDAMRIASQVIGNLEIQEKVTVATQKVSEGESLNKSLAATGYFPPMMIHMIASGEASGDLERMLERTANTQERTLKELISTMLTLLEPLMLVVMGMIVMLIVMAVVLPIAQLNSNI</sequence>
<dbReference type="RefSeq" id="WP_044618032.1">
    <property type="nucleotide sequence ID" value="NZ_CP007142.1"/>
</dbReference>
<keyword evidence="7 8" id="KW-0472">Membrane</keyword>
<gene>
    <name evidence="10" type="ORF">YC6258_03839</name>
</gene>
<dbReference type="GO" id="GO:0015628">
    <property type="term" value="P:protein secretion by the type II secretion system"/>
    <property type="evidence" value="ECO:0007669"/>
    <property type="project" value="InterPro"/>
</dbReference>
<proteinExistence type="inferred from homology"/>
<dbReference type="InterPro" id="IPR003004">
    <property type="entry name" value="GspF/PilC"/>
</dbReference>
<keyword evidence="4" id="KW-0997">Cell inner membrane</keyword>
<name>A0A0C5V933_9GAMM</name>
<dbReference type="PATRIC" id="fig|1445510.3.peg.3816"/>
<feature type="transmembrane region" description="Helical" evidence="8">
    <location>
        <begin position="168"/>
        <end position="187"/>
    </location>
</feature>
<dbReference type="Gene3D" id="1.20.81.30">
    <property type="entry name" value="Type II secretion system (T2SS), domain F"/>
    <property type="match status" value="2"/>
</dbReference>
<comment type="similarity">
    <text evidence="2">Belongs to the GSP F family.</text>
</comment>
<feature type="transmembrane region" description="Helical" evidence="8">
    <location>
        <begin position="375"/>
        <end position="396"/>
    </location>
</feature>
<dbReference type="PANTHER" id="PTHR30012">
    <property type="entry name" value="GENERAL SECRETION PATHWAY PROTEIN"/>
    <property type="match status" value="1"/>
</dbReference>
<dbReference type="InterPro" id="IPR042094">
    <property type="entry name" value="T2SS_GspF_sf"/>
</dbReference>
<dbReference type="KEGG" id="gsn:YC6258_03839"/>
<evidence type="ECO:0000256" key="7">
    <source>
        <dbReference type="ARBA" id="ARBA00023136"/>
    </source>
</evidence>
<feature type="domain" description="Type II secretion system protein GspF" evidence="9">
    <location>
        <begin position="70"/>
        <end position="192"/>
    </location>
</feature>
<comment type="subcellular location">
    <subcellularLocation>
        <location evidence="1">Cell inner membrane</location>
        <topology evidence="1">Multi-pass membrane protein</topology>
    </subcellularLocation>
</comment>
<keyword evidence="6 8" id="KW-1133">Transmembrane helix</keyword>
<feature type="domain" description="Type II secretion system protein GspF" evidence="9">
    <location>
        <begin position="272"/>
        <end position="394"/>
    </location>
</feature>
<evidence type="ECO:0000256" key="6">
    <source>
        <dbReference type="ARBA" id="ARBA00022989"/>
    </source>
</evidence>
<dbReference type="HOGENOM" id="CLU_035032_0_1_6"/>
<reference evidence="10 11" key="1">
    <citation type="submission" date="2014-01" db="EMBL/GenBank/DDBJ databases">
        <title>Full genme sequencing of cellulolytic bacterium Gynuella sunshinyii YC6258T gen. nov., sp. nov.</title>
        <authorList>
            <person name="Khan H."/>
            <person name="Chung E.J."/>
            <person name="Chung Y.R."/>
        </authorList>
    </citation>
    <scope>NUCLEOTIDE SEQUENCE [LARGE SCALE GENOMIC DNA]</scope>
    <source>
        <strain evidence="10 11">YC6258</strain>
    </source>
</reference>
<dbReference type="STRING" id="1445510.YC6258_03839"/>
<evidence type="ECO:0000313" key="10">
    <source>
        <dbReference type="EMBL" id="AJQ95875.1"/>
    </source>
</evidence>
<evidence type="ECO:0000256" key="1">
    <source>
        <dbReference type="ARBA" id="ARBA00004429"/>
    </source>
</evidence>
<evidence type="ECO:0000256" key="5">
    <source>
        <dbReference type="ARBA" id="ARBA00022692"/>
    </source>
</evidence>
<dbReference type="PRINTS" id="PR00812">
    <property type="entry name" value="BCTERIALGSPF"/>
</dbReference>
<dbReference type="NCBIfam" id="TIGR02120">
    <property type="entry name" value="GspF"/>
    <property type="match status" value="1"/>
</dbReference>
<keyword evidence="11" id="KW-1185">Reference proteome</keyword>
<dbReference type="GO" id="GO:0015627">
    <property type="term" value="C:type II protein secretion system complex"/>
    <property type="evidence" value="ECO:0007669"/>
    <property type="project" value="InterPro"/>
</dbReference>
<evidence type="ECO:0000256" key="8">
    <source>
        <dbReference type="SAM" id="Phobius"/>
    </source>
</evidence>
<dbReference type="FunFam" id="1.20.81.30:FF:000001">
    <property type="entry name" value="Type II secretion system protein F"/>
    <property type="match status" value="2"/>
</dbReference>
<evidence type="ECO:0000256" key="2">
    <source>
        <dbReference type="ARBA" id="ARBA00005745"/>
    </source>
</evidence>
<keyword evidence="5 8" id="KW-0812">Transmembrane</keyword>
<dbReference type="InterPro" id="IPR011850">
    <property type="entry name" value="T2SS_GspF"/>
</dbReference>
<evidence type="ECO:0000313" key="11">
    <source>
        <dbReference type="Proteomes" id="UP000032266"/>
    </source>
</evidence>
<organism evidence="10 11">
    <name type="scientific">Gynuella sunshinyii YC6258</name>
    <dbReference type="NCBI Taxonomy" id="1445510"/>
    <lineage>
        <taxon>Bacteria</taxon>
        <taxon>Pseudomonadati</taxon>
        <taxon>Pseudomonadota</taxon>
        <taxon>Gammaproteobacteria</taxon>
        <taxon>Oceanospirillales</taxon>
        <taxon>Saccharospirillaceae</taxon>
        <taxon>Gynuella</taxon>
    </lineage>
</organism>